<accession>A0AAE9AE80</accession>
<evidence type="ECO:0000313" key="2">
    <source>
        <dbReference type="Proteomes" id="UP000827892"/>
    </source>
</evidence>
<dbReference type="EMBL" id="CP090894">
    <property type="protein sequence ID" value="ULT94646.1"/>
    <property type="molecule type" value="Genomic_DNA"/>
</dbReference>
<reference evidence="1 2" key="1">
    <citation type="submission" date="2022-05" db="EMBL/GenBank/DDBJ databases">
        <title>Chromosome-level reference genomes for two strains of Caenorhabditis briggsae: an improved platform for comparative genomics.</title>
        <authorList>
            <person name="Stevens L."/>
            <person name="Andersen E.C."/>
        </authorList>
    </citation>
    <scope>NUCLEOTIDE SEQUENCE [LARGE SCALE GENOMIC DNA]</scope>
    <source>
        <strain evidence="1">QX1410_ONT</strain>
        <tissue evidence="1">Whole-organism</tissue>
    </source>
</reference>
<gene>
    <name evidence="1" type="ORF">L3Y34_003834</name>
</gene>
<organism evidence="1 2">
    <name type="scientific">Caenorhabditis briggsae</name>
    <dbReference type="NCBI Taxonomy" id="6238"/>
    <lineage>
        <taxon>Eukaryota</taxon>
        <taxon>Metazoa</taxon>
        <taxon>Ecdysozoa</taxon>
        <taxon>Nematoda</taxon>
        <taxon>Chromadorea</taxon>
        <taxon>Rhabditida</taxon>
        <taxon>Rhabditina</taxon>
        <taxon>Rhabditomorpha</taxon>
        <taxon>Rhabditoidea</taxon>
        <taxon>Rhabditidae</taxon>
        <taxon>Peloderinae</taxon>
        <taxon>Caenorhabditis</taxon>
    </lineage>
</organism>
<evidence type="ECO:0000313" key="1">
    <source>
        <dbReference type="EMBL" id="ULT94646.1"/>
    </source>
</evidence>
<sequence length="136" mass="14763">MKPAFLRKCQKFAKIKVCISTGTIKSFGMLKNAPVIDKEESFSNDFDGFSQYSISVPDVAGCSDSPSSSGTEFLSIQNREFSENSKTSCGIPGSEFLEALGVIGGAELRKEYESLNDKTIPIAMVEELFQNALDAV</sequence>
<dbReference type="AlphaFoldDB" id="A0AAE9AE80"/>
<proteinExistence type="predicted"/>
<dbReference type="Proteomes" id="UP000827892">
    <property type="component" value="Chromosome IV"/>
</dbReference>
<protein>
    <submittedName>
        <fullName evidence="1">Uncharacterized protein</fullName>
    </submittedName>
</protein>
<name>A0AAE9AE80_CAEBR</name>